<dbReference type="InterPro" id="IPR011042">
    <property type="entry name" value="6-blade_b-propeller_TolB-like"/>
</dbReference>
<keyword evidence="2" id="KW-0720">Serine protease</keyword>
<dbReference type="PANTHER" id="PTHR42776">
    <property type="entry name" value="SERINE PEPTIDASE S9 FAMILY MEMBER"/>
    <property type="match status" value="1"/>
</dbReference>
<evidence type="ECO:0000313" key="4">
    <source>
        <dbReference type="EMBL" id="MFD1204870.1"/>
    </source>
</evidence>
<dbReference type="Pfam" id="PF00326">
    <property type="entry name" value="Peptidase_S9"/>
    <property type="match status" value="1"/>
</dbReference>
<organism evidence="4 5">
    <name type="scientific">Sporosarcina contaminans</name>
    <dbReference type="NCBI Taxonomy" id="633403"/>
    <lineage>
        <taxon>Bacteria</taxon>
        <taxon>Bacillati</taxon>
        <taxon>Bacillota</taxon>
        <taxon>Bacilli</taxon>
        <taxon>Bacillales</taxon>
        <taxon>Caryophanaceae</taxon>
        <taxon>Sporosarcina</taxon>
    </lineage>
</organism>
<dbReference type="Gene3D" id="2.120.10.30">
    <property type="entry name" value="TolB, C-terminal domain"/>
    <property type="match status" value="1"/>
</dbReference>
<proteinExistence type="predicted"/>
<evidence type="ECO:0000259" key="3">
    <source>
        <dbReference type="Pfam" id="PF00326"/>
    </source>
</evidence>
<dbReference type="InterPro" id="IPR002470">
    <property type="entry name" value="Peptidase_S9A"/>
</dbReference>
<dbReference type="Pfam" id="PF07676">
    <property type="entry name" value="PD40"/>
    <property type="match status" value="1"/>
</dbReference>
<comment type="caution">
    <text evidence="4">The sequence shown here is derived from an EMBL/GenBank/DDBJ whole genome shotgun (WGS) entry which is preliminary data.</text>
</comment>
<dbReference type="RefSeq" id="WP_381480199.1">
    <property type="nucleotide sequence ID" value="NZ_JBHTLT010000034.1"/>
</dbReference>
<evidence type="ECO:0000313" key="5">
    <source>
        <dbReference type="Proteomes" id="UP001597231"/>
    </source>
</evidence>
<name>A0ABW3TW30_9BACL</name>
<dbReference type="EMBL" id="JBHTLT010000034">
    <property type="protein sequence ID" value="MFD1204870.1"/>
    <property type="molecule type" value="Genomic_DNA"/>
</dbReference>
<keyword evidence="1" id="KW-0378">Hydrolase</keyword>
<accession>A0ABW3TW30</accession>
<keyword evidence="5" id="KW-1185">Reference proteome</keyword>
<feature type="domain" description="Peptidase S9 prolyl oligopeptidase catalytic" evidence="3">
    <location>
        <begin position="389"/>
        <end position="593"/>
    </location>
</feature>
<evidence type="ECO:0000256" key="1">
    <source>
        <dbReference type="ARBA" id="ARBA00022801"/>
    </source>
</evidence>
<dbReference type="PANTHER" id="PTHR42776:SF27">
    <property type="entry name" value="DIPEPTIDYL PEPTIDASE FAMILY MEMBER 6"/>
    <property type="match status" value="1"/>
</dbReference>
<protein>
    <submittedName>
        <fullName evidence="4">Prolyl oligopeptidase family serine peptidase</fullName>
    </submittedName>
</protein>
<dbReference type="PRINTS" id="PR00862">
    <property type="entry name" value="PROLIGOPTASE"/>
</dbReference>
<dbReference type="InterPro" id="IPR029058">
    <property type="entry name" value="AB_hydrolase_fold"/>
</dbReference>
<keyword evidence="2" id="KW-0645">Protease</keyword>
<reference evidence="5" key="1">
    <citation type="journal article" date="2019" name="Int. J. Syst. Evol. Microbiol.">
        <title>The Global Catalogue of Microorganisms (GCM) 10K type strain sequencing project: providing services to taxonomists for standard genome sequencing and annotation.</title>
        <authorList>
            <consortium name="The Broad Institute Genomics Platform"/>
            <consortium name="The Broad Institute Genome Sequencing Center for Infectious Disease"/>
            <person name="Wu L."/>
            <person name="Ma J."/>
        </authorList>
    </citation>
    <scope>NUCLEOTIDE SEQUENCE [LARGE SCALE GENOMIC DNA]</scope>
    <source>
        <strain evidence="5">CCUG 53915</strain>
    </source>
</reference>
<dbReference type="SUPFAM" id="SSF82171">
    <property type="entry name" value="DPP6 N-terminal domain-like"/>
    <property type="match status" value="1"/>
</dbReference>
<dbReference type="SUPFAM" id="SSF53474">
    <property type="entry name" value="alpha/beta-Hydrolases"/>
    <property type="match status" value="1"/>
</dbReference>
<dbReference type="Proteomes" id="UP001597231">
    <property type="component" value="Unassembled WGS sequence"/>
</dbReference>
<sequence length="607" mass="68536">MNEEEKVLFDFLKVNSAYEAKVIPGTGTFTFLSKLTGIPQVWKLNSEGKPVQFISTHDRVLSVHHSPAGDRTVVGVDNKGNEKQQLYIVGPTGDDLKVLVESKEHFHYVGGWSSDGNYLSFSSNRRHPGYFDVFIIDVENREVEQVFTTDVNCVPLSWIDHESLFVSVMETNIDRAIYIVNVRTKESIRLGREGTAVRMASPIVINGKGYVLTDADEDTLHLCTFSLDAPEKLEKLLHWEKWDIEEISLSPDGESLSFTLNEGGIYKLGIYYPKSNTYEIVDELPQGVVGSMSWLSNDSFLFTLKSPINPGDIWSYSLSAKKVERLTFIGQSETVGGYWKEPKLYSYPSFDGLEVPYFFYNRDSDEKKPAVIYVHGGPEGQSKAEYNPVLQYLVYKGFAVAVPNIRGSNGYGRAYLKLDDADKRLDAVADLASLAEELVHSHQVLPDKIGIMGRSYGGFMVLSALAHYPELWAAGVDIVGMSNLRTFLTNTGEWRRYLREFEYGSLETYSAYFDETAPMNLTHNMIAPLLIFHGRNDSRVPVSEAEQLASDLKNMNREVELVIFEDEGHQTEKIENHIAMHTKTVEFFNKYLNTEVSDQRRSVKGSS</sequence>
<gene>
    <name evidence="4" type="ORF">ACFQ38_07125</name>
</gene>
<dbReference type="InterPro" id="IPR001375">
    <property type="entry name" value="Peptidase_S9_cat"/>
</dbReference>
<dbReference type="Gene3D" id="3.40.50.1820">
    <property type="entry name" value="alpha/beta hydrolase"/>
    <property type="match status" value="1"/>
</dbReference>
<evidence type="ECO:0000256" key="2">
    <source>
        <dbReference type="ARBA" id="ARBA00022825"/>
    </source>
</evidence>
<dbReference type="InterPro" id="IPR011659">
    <property type="entry name" value="WD40"/>
</dbReference>